<keyword evidence="2" id="KW-1185">Reference proteome</keyword>
<gene>
    <name evidence="1" type="ORF">ACFSUF_19630</name>
</gene>
<dbReference type="RefSeq" id="WP_377605679.1">
    <property type="nucleotide sequence ID" value="NZ_JBHUME010000013.1"/>
</dbReference>
<name>A0ABW5PIE7_9BACL</name>
<protein>
    <submittedName>
        <fullName evidence="1">Uncharacterized protein</fullName>
    </submittedName>
</protein>
<sequence>MEELNYQEVVEKIKARFPQGTVKHREDNGRAYIPNQVYTDRVEQATGSRWDREIRDVEINIPHGYVKVIARVTIGPHYRDGVGFAEISDSKLVTNKVDQATNEAIREALDTWEIGWSDLAPYYQKEKDWGSNPALRHLLDSPPPPAGTDPGFQPNAKLERYCIFAKCGVQLTQAEWDILGRVPNLNRDKMTYCYKHLPDHLKRRLPDGVRTKFEQVREETANQSTE</sequence>
<comment type="caution">
    <text evidence="1">The sequence shown here is derived from an EMBL/GenBank/DDBJ whole genome shotgun (WGS) entry which is preliminary data.</text>
</comment>
<dbReference type="Proteomes" id="UP001597541">
    <property type="component" value="Unassembled WGS sequence"/>
</dbReference>
<evidence type="ECO:0000313" key="2">
    <source>
        <dbReference type="Proteomes" id="UP001597541"/>
    </source>
</evidence>
<accession>A0ABW5PIE7</accession>
<dbReference type="EMBL" id="JBHUME010000013">
    <property type="protein sequence ID" value="MFD2614626.1"/>
    <property type="molecule type" value="Genomic_DNA"/>
</dbReference>
<evidence type="ECO:0000313" key="1">
    <source>
        <dbReference type="EMBL" id="MFD2614626.1"/>
    </source>
</evidence>
<organism evidence="1 2">
    <name type="scientific">Paenibacillus gansuensis</name>
    <dbReference type="NCBI Taxonomy" id="306542"/>
    <lineage>
        <taxon>Bacteria</taxon>
        <taxon>Bacillati</taxon>
        <taxon>Bacillota</taxon>
        <taxon>Bacilli</taxon>
        <taxon>Bacillales</taxon>
        <taxon>Paenibacillaceae</taxon>
        <taxon>Paenibacillus</taxon>
    </lineage>
</organism>
<reference evidence="2" key="1">
    <citation type="journal article" date="2019" name="Int. J. Syst. Evol. Microbiol.">
        <title>The Global Catalogue of Microorganisms (GCM) 10K type strain sequencing project: providing services to taxonomists for standard genome sequencing and annotation.</title>
        <authorList>
            <consortium name="The Broad Institute Genomics Platform"/>
            <consortium name="The Broad Institute Genome Sequencing Center for Infectious Disease"/>
            <person name="Wu L."/>
            <person name="Ma J."/>
        </authorList>
    </citation>
    <scope>NUCLEOTIDE SEQUENCE [LARGE SCALE GENOMIC DNA]</scope>
    <source>
        <strain evidence="2">KCTC 3950</strain>
    </source>
</reference>
<proteinExistence type="predicted"/>